<keyword evidence="2" id="KW-1185">Reference proteome</keyword>
<protein>
    <submittedName>
        <fullName evidence="1">Uncharacterized protein</fullName>
    </submittedName>
</protein>
<evidence type="ECO:0000313" key="1">
    <source>
        <dbReference type="EMBL" id="KAG0424448.1"/>
    </source>
</evidence>
<organism evidence="1 2">
    <name type="scientific">Ixodes persulcatus</name>
    <name type="common">Taiga tick</name>
    <dbReference type="NCBI Taxonomy" id="34615"/>
    <lineage>
        <taxon>Eukaryota</taxon>
        <taxon>Metazoa</taxon>
        <taxon>Ecdysozoa</taxon>
        <taxon>Arthropoda</taxon>
        <taxon>Chelicerata</taxon>
        <taxon>Arachnida</taxon>
        <taxon>Acari</taxon>
        <taxon>Parasitiformes</taxon>
        <taxon>Ixodida</taxon>
        <taxon>Ixodoidea</taxon>
        <taxon>Ixodidae</taxon>
        <taxon>Ixodinae</taxon>
        <taxon>Ixodes</taxon>
    </lineage>
</organism>
<evidence type="ECO:0000313" key="2">
    <source>
        <dbReference type="Proteomes" id="UP000805193"/>
    </source>
</evidence>
<proteinExistence type="predicted"/>
<sequence>MAQMEAEVSYIGMCLRHKYVDPTRFGHLASMQVGWHRKKRILNDYRDGTRDQLRTVSLLCDQLWTALLVQISTCDADGSPLCYDWVDSATSRRATEQADTESLKHQMEGNLLSMLRTIRELGRLANGSRRAPPPMVLGPSIEIDRVLVDRSRDVRPSWLRPTRRHEADELDEDEAEEGDLHRFNLLLRQALNQLQHSTRKPVS</sequence>
<name>A0AC60PTH6_IXOPE</name>
<gene>
    <name evidence="1" type="ORF">HPB47_028326</name>
</gene>
<reference evidence="1 2" key="1">
    <citation type="journal article" date="2020" name="Cell">
        <title>Large-Scale Comparative Analyses of Tick Genomes Elucidate Their Genetic Diversity and Vector Capacities.</title>
        <authorList>
            <consortium name="Tick Genome and Microbiome Consortium (TIGMIC)"/>
            <person name="Jia N."/>
            <person name="Wang J."/>
            <person name="Shi W."/>
            <person name="Du L."/>
            <person name="Sun Y."/>
            <person name="Zhan W."/>
            <person name="Jiang J.F."/>
            <person name="Wang Q."/>
            <person name="Zhang B."/>
            <person name="Ji P."/>
            <person name="Bell-Sakyi L."/>
            <person name="Cui X.M."/>
            <person name="Yuan T.T."/>
            <person name="Jiang B.G."/>
            <person name="Yang W.F."/>
            <person name="Lam T.T."/>
            <person name="Chang Q.C."/>
            <person name="Ding S.J."/>
            <person name="Wang X.J."/>
            <person name="Zhu J.G."/>
            <person name="Ruan X.D."/>
            <person name="Zhao L."/>
            <person name="Wei J.T."/>
            <person name="Ye R.Z."/>
            <person name="Que T.C."/>
            <person name="Du C.H."/>
            <person name="Zhou Y.H."/>
            <person name="Cheng J.X."/>
            <person name="Dai P.F."/>
            <person name="Guo W.B."/>
            <person name="Han X.H."/>
            <person name="Huang E.J."/>
            <person name="Li L.F."/>
            <person name="Wei W."/>
            <person name="Gao Y.C."/>
            <person name="Liu J.Z."/>
            <person name="Shao H.Z."/>
            <person name="Wang X."/>
            <person name="Wang C.C."/>
            <person name="Yang T.C."/>
            <person name="Huo Q.B."/>
            <person name="Li W."/>
            <person name="Chen H.Y."/>
            <person name="Chen S.E."/>
            <person name="Zhou L.G."/>
            <person name="Ni X.B."/>
            <person name="Tian J.H."/>
            <person name="Sheng Y."/>
            <person name="Liu T."/>
            <person name="Pan Y.S."/>
            <person name="Xia L.Y."/>
            <person name="Li J."/>
            <person name="Zhao F."/>
            <person name="Cao W.C."/>
        </authorList>
    </citation>
    <scope>NUCLEOTIDE SEQUENCE [LARGE SCALE GENOMIC DNA]</scope>
    <source>
        <strain evidence="1">Iper-2018</strain>
    </source>
</reference>
<accession>A0AC60PTH6</accession>
<dbReference type="Proteomes" id="UP000805193">
    <property type="component" value="Unassembled WGS sequence"/>
</dbReference>
<comment type="caution">
    <text evidence="1">The sequence shown here is derived from an EMBL/GenBank/DDBJ whole genome shotgun (WGS) entry which is preliminary data.</text>
</comment>
<dbReference type="EMBL" id="JABSTQ010009973">
    <property type="protein sequence ID" value="KAG0424448.1"/>
    <property type="molecule type" value="Genomic_DNA"/>
</dbReference>